<dbReference type="AlphaFoldDB" id="A0A810L0K9"/>
<name>A0A810L0K9_9ACTN</name>
<proteinExistence type="predicted"/>
<organism evidence="1 2">
    <name type="scientific">Actinocatenispora sera</name>
    <dbReference type="NCBI Taxonomy" id="390989"/>
    <lineage>
        <taxon>Bacteria</taxon>
        <taxon>Bacillati</taxon>
        <taxon>Actinomycetota</taxon>
        <taxon>Actinomycetes</taxon>
        <taxon>Micromonosporales</taxon>
        <taxon>Micromonosporaceae</taxon>
        <taxon>Actinocatenispora</taxon>
    </lineage>
</organism>
<keyword evidence="2" id="KW-1185">Reference proteome</keyword>
<accession>A0A810L0K9</accession>
<protein>
    <submittedName>
        <fullName evidence="1">Uncharacterized protein</fullName>
    </submittedName>
</protein>
<dbReference type="KEGG" id="aser:Asera_28450"/>
<evidence type="ECO:0000313" key="2">
    <source>
        <dbReference type="Proteomes" id="UP000680750"/>
    </source>
</evidence>
<dbReference type="EMBL" id="AP023354">
    <property type="protein sequence ID" value="BCJ28737.1"/>
    <property type="molecule type" value="Genomic_DNA"/>
</dbReference>
<evidence type="ECO:0000313" key="1">
    <source>
        <dbReference type="EMBL" id="BCJ28737.1"/>
    </source>
</evidence>
<dbReference type="Proteomes" id="UP000680750">
    <property type="component" value="Chromosome"/>
</dbReference>
<gene>
    <name evidence="1" type="ORF">Asera_28450</name>
</gene>
<reference evidence="1" key="1">
    <citation type="submission" date="2020-08" db="EMBL/GenBank/DDBJ databases">
        <title>Whole genome shotgun sequence of Actinocatenispora sera NBRC 101916.</title>
        <authorList>
            <person name="Komaki H."/>
            <person name="Tamura T."/>
        </authorList>
    </citation>
    <scope>NUCLEOTIDE SEQUENCE</scope>
    <source>
        <strain evidence="1">NBRC 101916</strain>
    </source>
</reference>
<sequence length="104" mass="10909">MRSGGAPPVAYQAHPVAVGVGEHRDAADGRVHRCQYPGAAQLFGGGQGRIHVLDREAGDQPDVRAAWRALPGFEGRSRGDRIAEIVSFLGAEHFAPFGLPAALG</sequence>